<accession>A0A5E7DQD0</accession>
<dbReference type="AlphaFoldDB" id="A0A5E7DQD0"/>
<organism evidence="3 4">
    <name type="scientific">Pseudomonas fluorescens</name>
    <dbReference type="NCBI Taxonomy" id="294"/>
    <lineage>
        <taxon>Bacteria</taxon>
        <taxon>Pseudomonadati</taxon>
        <taxon>Pseudomonadota</taxon>
        <taxon>Gammaproteobacteria</taxon>
        <taxon>Pseudomonadales</taxon>
        <taxon>Pseudomonadaceae</taxon>
        <taxon>Pseudomonas</taxon>
    </lineage>
</organism>
<dbReference type="NCBIfam" id="TIGR03696">
    <property type="entry name" value="Rhs_assc_core"/>
    <property type="match status" value="1"/>
</dbReference>
<evidence type="ECO:0000313" key="3">
    <source>
        <dbReference type="EMBL" id="VVO19839.1"/>
    </source>
</evidence>
<dbReference type="InterPro" id="IPR050708">
    <property type="entry name" value="T6SS_VgrG/RHS"/>
</dbReference>
<dbReference type="InterPro" id="IPR022385">
    <property type="entry name" value="Rhs_assc_core"/>
</dbReference>
<dbReference type="OrthoDB" id="6750341at2"/>
<dbReference type="RefSeq" id="WP_150805449.1">
    <property type="nucleotide sequence ID" value="NZ_CABVHY010000022.1"/>
</dbReference>
<feature type="region of interest" description="Disordered" evidence="1">
    <location>
        <begin position="404"/>
        <end position="423"/>
    </location>
</feature>
<dbReference type="Proteomes" id="UP000379480">
    <property type="component" value="Unassembled WGS sequence"/>
</dbReference>
<feature type="transmembrane region" description="Helical" evidence="2">
    <location>
        <begin position="739"/>
        <end position="764"/>
    </location>
</feature>
<sequence>MLHAHTPTLKMIDPRGLAVRAVAYHRGSTLEARISRQTYDAAGRATHSHDPRLFKLLEREPQARANLSRVFSLSGSVLLSDSVDAGWRLSLAGEAGQWLESWDQKLNHSRIDYDHLLRPMMGYEQPADEPERRSACFTYAEPTAESASRNQCGQLIRHDDTAGTRHFPEFSLAGASLAQTRYFLEDYETCAHWPEAVADRDLLLETTGATTRFSYDAAGELFSQTDAQGNIQSFSQTIAGQLRETHLKLAEGSALTLVSAIQYNAFGQIERQTAGNNVVSCATYSALDGRLQQLKAQVPGQAALQDLRYDYDPVGNPLKVRDAAQPVRYFRNQRIEALNTYEYDTLYQLTKATGRQAINGLIGPQLPAFQSPADPSQLENYTQTFRYDPGGNLDVLVHTAASQNQTRRMGTSTFSNRSLPEKADGELPTEAEIAAGFDANGNPKLLQPGQPLGWDVRNQLCRVDQVVREEGPHDAEIYLYDGSGQRQRKIRSAYTGTLTRTHEVRYLPGLEIRTSPDETLYVLTVQAGRSTVQVLHWEKGRPPGIADHQQRYNLSDHLGSSTLELDENAGLISQEWFYPYGGTACRAGRDKVEASYKTLRYSGKERDATGLYYYGFRYYAPWWPRWINPDPAGAADGLNLYAMVHGNPLRYVDIQGLSLSEAAQAGGASLLRETTAATVGAGVRYGAAALLSSFNPVNWALTLIGALIGAAMGAVVGAGVANWAQSNTGGHSSSSSRQWAWTIVGAILGASIGTAPSLIGHFIAPGINSPAIATIASLPGSFARELTFQSLNHLGPSNPWDRFPELRTFVLGTFAAMVAAGMVGAAGGLLLPANDFSVNHAIEGIVVAGVATGSGVAASSVVRGTSAKSTFKKGRGGGPKVNGTKLLIGTATRGTFATLGQLIGIPLAEVISASDPILGNALTRSITSGIGGNRLAVKTAVDSGLSGFTSQNTAEFSHDIEMADITGAGVTGTGVPTSAAENTMGPSDPQVIHGFSINEPRQGQRRYSL</sequence>
<name>A0A5E7DQD0_PSEFL</name>
<dbReference type="NCBIfam" id="TIGR01643">
    <property type="entry name" value="YD_repeat_2x"/>
    <property type="match status" value="1"/>
</dbReference>
<dbReference type="EMBL" id="CABVHY010000022">
    <property type="protein sequence ID" value="VVO19839.1"/>
    <property type="molecule type" value="Genomic_DNA"/>
</dbReference>
<dbReference type="PANTHER" id="PTHR32305">
    <property type="match status" value="1"/>
</dbReference>
<reference evidence="3 4" key="1">
    <citation type="submission" date="2019-09" db="EMBL/GenBank/DDBJ databases">
        <authorList>
            <person name="Chandra G."/>
            <person name="Truman W A."/>
        </authorList>
    </citation>
    <scope>NUCLEOTIDE SEQUENCE [LARGE SCALE GENOMIC DNA]</scope>
    <source>
        <strain evidence="3">PS723</strain>
    </source>
</reference>
<feature type="transmembrane region" description="Helical" evidence="2">
    <location>
        <begin position="699"/>
        <end position="718"/>
    </location>
</feature>
<dbReference type="Gene3D" id="2.180.10.10">
    <property type="entry name" value="RHS repeat-associated core"/>
    <property type="match status" value="1"/>
</dbReference>
<feature type="region of interest" description="Disordered" evidence="1">
    <location>
        <begin position="982"/>
        <end position="1009"/>
    </location>
</feature>
<evidence type="ECO:0000256" key="2">
    <source>
        <dbReference type="SAM" id="Phobius"/>
    </source>
</evidence>
<evidence type="ECO:0000313" key="4">
    <source>
        <dbReference type="Proteomes" id="UP000379480"/>
    </source>
</evidence>
<dbReference type="InterPro" id="IPR006530">
    <property type="entry name" value="YD"/>
</dbReference>
<keyword evidence="2" id="KW-1133">Transmembrane helix</keyword>
<keyword evidence="2" id="KW-0472">Membrane</keyword>
<protein>
    <submittedName>
        <fullName evidence="3">Uncharacterized protein</fullName>
    </submittedName>
</protein>
<keyword evidence="2" id="KW-0812">Transmembrane</keyword>
<dbReference type="PANTHER" id="PTHR32305:SF15">
    <property type="entry name" value="PROTEIN RHSA-RELATED"/>
    <property type="match status" value="1"/>
</dbReference>
<evidence type="ECO:0000256" key="1">
    <source>
        <dbReference type="SAM" id="MobiDB-lite"/>
    </source>
</evidence>
<feature type="transmembrane region" description="Helical" evidence="2">
    <location>
        <begin position="809"/>
        <end position="831"/>
    </location>
</feature>
<proteinExistence type="predicted"/>
<feature type="compositionally biased region" description="Polar residues" evidence="1">
    <location>
        <begin position="999"/>
        <end position="1009"/>
    </location>
</feature>
<gene>
    <name evidence="3" type="ORF">PS723_04115</name>
</gene>
<feature type="compositionally biased region" description="Polar residues" evidence="1">
    <location>
        <begin position="404"/>
        <end position="418"/>
    </location>
</feature>